<reference evidence="6 7" key="1">
    <citation type="journal article" date="2016" name="Mol. Biol. Evol.">
        <title>Comparative Genomics of Early-Diverging Mushroom-Forming Fungi Provides Insights into the Origins of Lignocellulose Decay Capabilities.</title>
        <authorList>
            <person name="Nagy L.G."/>
            <person name="Riley R."/>
            <person name="Tritt A."/>
            <person name="Adam C."/>
            <person name="Daum C."/>
            <person name="Floudas D."/>
            <person name="Sun H."/>
            <person name="Yadav J.S."/>
            <person name="Pangilinan J."/>
            <person name="Larsson K.H."/>
            <person name="Matsuura K."/>
            <person name="Barry K."/>
            <person name="Labutti K."/>
            <person name="Kuo R."/>
            <person name="Ohm R.A."/>
            <person name="Bhattacharya S.S."/>
            <person name="Shirouzu T."/>
            <person name="Yoshinaga Y."/>
            <person name="Martin F.M."/>
            <person name="Grigoriev I.V."/>
            <person name="Hibbett D.S."/>
        </authorList>
    </citation>
    <scope>NUCLEOTIDE SEQUENCE [LARGE SCALE GENOMIC DNA]</scope>
    <source>
        <strain evidence="6 7">HHB9708</strain>
    </source>
</reference>
<dbReference type="Gene3D" id="6.10.140.2220">
    <property type="match status" value="1"/>
</dbReference>
<evidence type="ECO:0000256" key="4">
    <source>
        <dbReference type="PROSITE-ProRule" id="PRU00134"/>
    </source>
</evidence>
<keyword evidence="7" id="KW-1185">Reference proteome</keyword>
<evidence type="ECO:0000256" key="3">
    <source>
        <dbReference type="ARBA" id="ARBA00022833"/>
    </source>
</evidence>
<dbReference type="InterPro" id="IPR002893">
    <property type="entry name" value="Znf_MYND"/>
</dbReference>
<keyword evidence="2 4" id="KW-0863">Zinc-finger</keyword>
<name>A0A164X0W8_9AGAM</name>
<accession>A0A164X0W8</accession>
<evidence type="ECO:0000256" key="1">
    <source>
        <dbReference type="ARBA" id="ARBA00022723"/>
    </source>
</evidence>
<dbReference type="SUPFAM" id="SSF144232">
    <property type="entry name" value="HIT/MYND zinc finger-like"/>
    <property type="match status" value="1"/>
</dbReference>
<feature type="domain" description="MYND-type" evidence="5">
    <location>
        <begin position="5"/>
        <end position="41"/>
    </location>
</feature>
<evidence type="ECO:0000313" key="7">
    <source>
        <dbReference type="Proteomes" id="UP000076722"/>
    </source>
</evidence>
<dbReference type="PROSITE" id="PS01360">
    <property type="entry name" value="ZF_MYND_1"/>
    <property type="match status" value="1"/>
</dbReference>
<dbReference type="AlphaFoldDB" id="A0A164X0W8"/>
<evidence type="ECO:0000256" key="2">
    <source>
        <dbReference type="ARBA" id="ARBA00022771"/>
    </source>
</evidence>
<evidence type="ECO:0000259" key="5">
    <source>
        <dbReference type="PROSITE" id="PS50865"/>
    </source>
</evidence>
<dbReference type="Pfam" id="PF01753">
    <property type="entry name" value="zf-MYND"/>
    <property type="match status" value="1"/>
</dbReference>
<dbReference type="PROSITE" id="PS50865">
    <property type="entry name" value="ZF_MYND_2"/>
    <property type="match status" value="1"/>
</dbReference>
<sequence length="412" mass="47076">MTRQCVVCGVPTKKACTGCLKTPYCSKNCQKENWVLHILECDNPGREITTADRLVAKIANPAQAIHEQTSTDYGFLSLSTREDSTALYKVYHDILNIVGIKAPMIHEWRVKGILYTALIKIYEAAGPRLDHANFVWLSQHPNLFDSDAVGVSGRERVDAVKTLLWAHIGGSEHTTLDEMEEEVAQWPEDKQLCWRFFIIVFNDCSPPVTSPSAWLAFGFCLFSDNPARQLDGPLGYPLRPLYAQLVKRCTFDEFYKAFITSSLVALMDKHGLKNERTTMPLAQEFERHLSQSPDRYSDVWGLKSFVLYPEQGRLPSLILFGFHNCGDDKEIKQLSGVYYTLFEDFDVPPSQIQDAAEKDRLFELITTLPEYHVSNTDKKFLRRVLNTKNRLILSKNFKITPETINKIRSRRA</sequence>
<dbReference type="EMBL" id="KV419401">
    <property type="protein sequence ID" value="KZS95540.1"/>
    <property type="molecule type" value="Genomic_DNA"/>
</dbReference>
<dbReference type="OrthoDB" id="4851849at2759"/>
<keyword evidence="1" id="KW-0479">Metal-binding</keyword>
<organism evidence="6 7">
    <name type="scientific">Sistotremastrum niveocremeum HHB9708</name>
    <dbReference type="NCBI Taxonomy" id="1314777"/>
    <lineage>
        <taxon>Eukaryota</taxon>
        <taxon>Fungi</taxon>
        <taxon>Dikarya</taxon>
        <taxon>Basidiomycota</taxon>
        <taxon>Agaricomycotina</taxon>
        <taxon>Agaricomycetes</taxon>
        <taxon>Sistotremastrales</taxon>
        <taxon>Sistotremastraceae</taxon>
        <taxon>Sertulicium</taxon>
        <taxon>Sertulicium niveocremeum</taxon>
    </lineage>
</organism>
<proteinExistence type="predicted"/>
<keyword evidence="3" id="KW-0862">Zinc</keyword>
<evidence type="ECO:0000313" key="6">
    <source>
        <dbReference type="EMBL" id="KZS95540.1"/>
    </source>
</evidence>
<dbReference type="GO" id="GO:0008270">
    <property type="term" value="F:zinc ion binding"/>
    <property type="evidence" value="ECO:0007669"/>
    <property type="project" value="UniProtKB-KW"/>
</dbReference>
<protein>
    <recommendedName>
        <fullName evidence="5">MYND-type domain-containing protein</fullName>
    </recommendedName>
</protein>
<gene>
    <name evidence="6" type="ORF">SISNIDRAFT_548422</name>
</gene>
<dbReference type="Proteomes" id="UP000076722">
    <property type="component" value="Unassembled WGS sequence"/>
</dbReference>